<dbReference type="EMBL" id="JAAMFL010000001">
    <property type="protein sequence ID" value="MBS9336997.1"/>
    <property type="molecule type" value="Genomic_DNA"/>
</dbReference>
<sequence>MLSTKEQAPKLALILPAYNEEEMLSHTLAKLKQIKADLIKEQKIATGSFILVVDDGSKDKTYAIMQEEEAREDGILAVKLSRNYGHQPALIAGLQESIKLADITITLDADLQDSPEIIGQMVDQYRAGNEIVYAVRSSRETDSWFKKNSALAFYKVAGWLGVELVPNHADFRLMSKTAVEALLAIPERNLFLRAMVPLLGYQSTEVYYERAKREAGTSKYPLKKMLNFAIDGITSFSVKPIKLLFNLGLLVSSVAGIEIAYTIIEKLIGNPTAGWSSLMISIWLLGGLNLIAIGVVGTYIGKVFTEVKGRPLFNIEKETGVLDTRPSNERKGWAATAPETGATVQSMKAKPQPSFKGENTPVSSFSSQYRHSFYQQM</sequence>
<keyword evidence="6 7" id="KW-0472">Membrane</keyword>
<feature type="domain" description="Glycosyltransferase 2-like" evidence="8">
    <location>
        <begin position="13"/>
        <end position="182"/>
    </location>
</feature>
<dbReference type="Gene3D" id="3.90.550.10">
    <property type="entry name" value="Spore Coat Polysaccharide Biosynthesis Protein SpsA, Chain A"/>
    <property type="match status" value="1"/>
</dbReference>
<keyword evidence="5 7" id="KW-1133">Transmembrane helix</keyword>
<feature type="transmembrane region" description="Helical" evidence="7">
    <location>
        <begin position="276"/>
        <end position="300"/>
    </location>
</feature>
<keyword evidence="3" id="KW-0808">Transferase</keyword>
<dbReference type="Pfam" id="PF00535">
    <property type="entry name" value="Glycos_transf_2"/>
    <property type="match status" value="1"/>
</dbReference>
<keyword evidence="10" id="KW-1185">Reference proteome</keyword>
<evidence type="ECO:0000256" key="3">
    <source>
        <dbReference type="ARBA" id="ARBA00022679"/>
    </source>
</evidence>
<comment type="subcellular location">
    <subcellularLocation>
        <location evidence="1">Membrane</location>
        <topology evidence="1">Multi-pass membrane protein</topology>
    </subcellularLocation>
</comment>
<dbReference type="InterPro" id="IPR001173">
    <property type="entry name" value="Glyco_trans_2-like"/>
</dbReference>
<name>A0ABS5QVP7_9LACO</name>
<organism evidence="9 10">
    <name type="scientific">Fructobacillus parabroussonetiae</name>
    <dbReference type="NCBI Taxonomy" id="2713174"/>
    <lineage>
        <taxon>Bacteria</taxon>
        <taxon>Bacillati</taxon>
        <taxon>Bacillota</taxon>
        <taxon>Bacilli</taxon>
        <taxon>Lactobacillales</taxon>
        <taxon>Lactobacillaceae</taxon>
        <taxon>Fructobacillus</taxon>
    </lineage>
</organism>
<accession>A0ABS5QVP7</accession>
<dbReference type="InterPro" id="IPR050256">
    <property type="entry name" value="Glycosyltransferase_2"/>
</dbReference>
<reference evidence="9 10" key="1">
    <citation type="submission" date="2020-02" db="EMBL/GenBank/DDBJ databases">
        <title>Fructobacillus sp. isolated from paper mulberry of Taiwan.</title>
        <authorList>
            <person name="Lin S.-T."/>
        </authorList>
    </citation>
    <scope>NUCLEOTIDE SEQUENCE [LARGE SCALE GENOMIC DNA]</scope>
    <source>
        <strain evidence="9 10">S1-1</strain>
    </source>
</reference>
<dbReference type="SUPFAM" id="SSF53448">
    <property type="entry name" value="Nucleotide-diphospho-sugar transferases"/>
    <property type="match status" value="1"/>
</dbReference>
<dbReference type="InterPro" id="IPR029044">
    <property type="entry name" value="Nucleotide-diphossugar_trans"/>
</dbReference>
<evidence type="ECO:0000259" key="8">
    <source>
        <dbReference type="Pfam" id="PF00535"/>
    </source>
</evidence>
<evidence type="ECO:0000256" key="2">
    <source>
        <dbReference type="ARBA" id="ARBA00022676"/>
    </source>
</evidence>
<dbReference type="PANTHER" id="PTHR48090">
    <property type="entry name" value="UNDECAPRENYL-PHOSPHATE 4-DEOXY-4-FORMAMIDO-L-ARABINOSE TRANSFERASE-RELATED"/>
    <property type="match status" value="1"/>
</dbReference>
<gene>
    <name evidence="9" type="ORF">G6R30_00750</name>
</gene>
<evidence type="ECO:0000313" key="10">
    <source>
        <dbReference type="Proteomes" id="UP001519503"/>
    </source>
</evidence>
<evidence type="ECO:0000313" key="9">
    <source>
        <dbReference type="EMBL" id="MBS9336997.1"/>
    </source>
</evidence>
<feature type="transmembrane region" description="Helical" evidence="7">
    <location>
        <begin position="243"/>
        <end position="264"/>
    </location>
</feature>
<keyword evidence="2" id="KW-0328">Glycosyltransferase</keyword>
<keyword evidence="4 7" id="KW-0812">Transmembrane</keyword>
<dbReference type="Proteomes" id="UP001519503">
    <property type="component" value="Unassembled WGS sequence"/>
</dbReference>
<evidence type="ECO:0000256" key="1">
    <source>
        <dbReference type="ARBA" id="ARBA00004141"/>
    </source>
</evidence>
<protein>
    <submittedName>
        <fullName evidence="9">Glycosyltransferase family 2 protein</fullName>
    </submittedName>
</protein>
<proteinExistence type="predicted"/>
<dbReference type="PANTHER" id="PTHR48090:SF1">
    <property type="entry name" value="PROPHAGE BACTOPRENOL GLUCOSYL TRANSFERASE HOMOLOG"/>
    <property type="match status" value="1"/>
</dbReference>
<dbReference type="RefSeq" id="WP_213820497.1">
    <property type="nucleotide sequence ID" value="NZ_JAAMFL010000001.1"/>
</dbReference>
<evidence type="ECO:0000256" key="6">
    <source>
        <dbReference type="ARBA" id="ARBA00023136"/>
    </source>
</evidence>
<comment type="caution">
    <text evidence="9">The sequence shown here is derived from an EMBL/GenBank/DDBJ whole genome shotgun (WGS) entry which is preliminary data.</text>
</comment>
<evidence type="ECO:0000256" key="7">
    <source>
        <dbReference type="SAM" id="Phobius"/>
    </source>
</evidence>
<evidence type="ECO:0000256" key="4">
    <source>
        <dbReference type="ARBA" id="ARBA00022692"/>
    </source>
</evidence>
<dbReference type="CDD" id="cd04187">
    <property type="entry name" value="DPM1_like_bac"/>
    <property type="match status" value="1"/>
</dbReference>
<evidence type="ECO:0000256" key="5">
    <source>
        <dbReference type="ARBA" id="ARBA00022989"/>
    </source>
</evidence>